<evidence type="ECO:0000313" key="2">
    <source>
        <dbReference type="EMBL" id="KAK0576292.1"/>
    </source>
</evidence>
<reference evidence="2" key="1">
    <citation type="journal article" date="2022" name="Plant J.">
        <title>Strategies of tolerance reflected in two North American maple genomes.</title>
        <authorList>
            <person name="McEvoy S.L."/>
            <person name="Sezen U.U."/>
            <person name="Trouern-Trend A."/>
            <person name="McMahon S.M."/>
            <person name="Schaberg P.G."/>
            <person name="Yang J."/>
            <person name="Wegrzyn J.L."/>
            <person name="Swenson N.G."/>
        </authorList>
    </citation>
    <scope>NUCLEOTIDE SEQUENCE</scope>
    <source>
        <strain evidence="2">NS2018</strain>
    </source>
</reference>
<dbReference type="EMBL" id="JAUESC010000386">
    <property type="protein sequence ID" value="KAK0576292.1"/>
    <property type="molecule type" value="Genomic_DNA"/>
</dbReference>
<gene>
    <name evidence="2" type="ORF">LWI29_015025</name>
</gene>
<evidence type="ECO:0000256" key="1">
    <source>
        <dbReference type="SAM" id="MobiDB-lite"/>
    </source>
</evidence>
<dbReference type="Proteomes" id="UP001168877">
    <property type="component" value="Unassembled WGS sequence"/>
</dbReference>
<sequence length="211" mass="23978">MARPNSNSKPKPTLPKGRPTTLVDMMQFVSNLFDFEESESVHCDILDSDNMVDCGNITQEELVDCVSVKIEESDDQIVYVNFENFTQQMVEAIDREVVDKAHIESTNLVVEEIDKTIENIVFEDFVMMSHVLVGQIVDILLVDEKAEIKRLLEKRSTTPTRLPSPELQPEEDADSWIKLERQKKEGSSSGEEEAHDRATAEIYRKVSDGTD</sequence>
<keyword evidence="3" id="KW-1185">Reference proteome</keyword>
<proteinExistence type="predicted"/>
<feature type="region of interest" description="Disordered" evidence="1">
    <location>
        <begin position="157"/>
        <end position="211"/>
    </location>
</feature>
<protein>
    <submittedName>
        <fullName evidence="2">Uncharacterized protein</fullName>
    </submittedName>
</protein>
<evidence type="ECO:0000313" key="3">
    <source>
        <dbReference type="Proteomes" id="UP001168877"/>
    </source>
</evidence>
<organism evidence="2 3">
    <name type="scientific">Acer saccharum</name>
    <name type="common">Sugar maple</name>
    <dbReference type="NCBI Taxonomy" id="4024"/>
    <lineage>
        <taxon>Eukaryota</taxon>
        <taxon>Viridiplantae</taxon>
        <taxon>Streptophyta</taxon>
        <taxon>Embryophyta</taxon>
        <taxon>Tracheophyta</taxon>
        <taxon>Spermatophyta</taxon>
        <taxon>Magnoliopsida</taxon>
        <taxon>eudicotyledons</taxon>
        <taxon>Gunneridae</taxon>
        <taxon>Pentapetalae</taxon>
        <taxon>rosids</taxon>
        <taxon>malvids</taxon>
        <taxon>Sapindales</taxon>
        <taxon>Sapindaceae</taxon>
        <taxon>Hippocastanoideae</taxon>
        <taxon>Acereae</taxon>
        <taxon>Acer</taxon>
    </lineage>
</organism>
<name>A0AA39RM71_ACESA</name>
<feature type="compositionally biased region" description="Basic and acidic residues" evidence="1">
    <location>
        <begin position="175"/>
        <end position="211"/>
    </location>
</feature>
<dbReference type="AlphaFoldDB" id="A0AA39RM71"/>
<accession>A0AA39RM71</accession>
<reference evidence="2" key="2">
    <citation type="submission" date="2023-06" db="EMBL/GenBank/DDBJ databases">
        <authorList>
            <person name="Swenson N.G."/>
            <person name="Wegrzyn J.L."/>
            <person name="Mcevoy S.L."/>
        </authorList>
    </citation>
    <scope>NUCLEOTIDE SEQUENCE</scope>
    <source>
        <strain evidence="2">NS2018</strain>
        <tissue evidence="2">Leaf</tissue>
    </source>
</reference>
<comment type="caution">
    <text evidence="2">The sequence shown here is derived from an EMBL/GenBank/DDBJ whole genome shotgun (WGS) entry which is preliminary data.</text>
</comment>